<organism evidence="10 11">
    <name type="scientific">Anaeromicropila herbilytica</name>
    <dbReference type="NCBI Taxonomy" id="2785025"/>
    <lineage>
        <taxon>Bacteria</taxon>
        <taxon>Bacillati</taxon>
        <taxon>Bacillota</taxon>
        <taxon>Clostridia</taxon>
        <taxon>Lachnospirales</taxon>
        <taxon>Lachnospiraceae</taxon>
        <taxon>Anaeromicropila</taxon>
    </lineage>
</organism>
<dbReference type="InterPro" id="IPR003343">
    <property type="entry name" value="Big_2"/>
</dbReference>
<comment type="similarity">
    <text evidence="2 7">Belongs to the peptidase M14 family.</text>
</comment>
<dbReference type="GO" id="GO:0004181">
    <property type="term" value="F:metallocarboxypeptidase activity"/>
    <property type="evidence" value="ECO:0007669"/>
    <property type="project" value="InterPro"/>
</dbReference>
<evidence type="ECO:0000256" key="3">
    <source>
        <dbReference type="ARBA" id="ARBA00022670"/>
    </source>
</evidence>
<dbReference type="KEGG" id="ahb:bsdtb5_37540"/>
<evidence type="ECO:0000256" key="6">
    <source>
        <dbReference type="ARBA" id="ARBA00023049"/>
    </source>
</evidence>
<dbReference type="Pfam" id="PF02368">
    <property type="entry name" value="Big_2"/>
    <property type="match status" value="3"/>
</dbReference>
<evidence type="ECO:0000256" key="5">
    <source>
        <dbReference type="ARBA" id="ARBA00022833"/>
    </source>
</evidence>
<name>A0A7R7EPD0_9FIRM</name>
<keyword evidence="4" id="KW-0378">Hydrolase</keyword>
<dbReference type="Proteomes" id="UP000595897">
    <property type="component" value="Chromosome"/>
</dbReference>
<keyword evidence="11" id="KW-1185">Reference proteome</keyword>
<dbReference type="InterPro" id="IPR008964">
    <property type="entry name" value="Invasin/intimin_cell_adhesion"/>
</dbReference>
<keyword evidence="3" id="KW-0645">Protease</keyword>
<dbReference type="GO" id="GO:0006508">
    <property type="term" value="P:proteolysis"/>
    <property type="evidence" value="ECO:0007669"/>
    <property type="project" value="UniProtKB-KW"/>
</dbReference>
<feature type="active site" description="Proton donor/acceptor" evidence="7">
    <location>
        <position position="607"/>
    </location>
</feature>
<dbReference type="EMBL" id="AP024169">
    <property type="protein sequence ID" value="BCN32459.1"/>
    <property type="molecule type" value="Genomic_DNA"/>
</dbReference>
<dbReference type="InterPro" id="IPR000834">
    <property type="entry name" value="Peptidase_M14"/>
</dbReference>
<dbReference type="GO" id="GO:0005615">
    <property type="term" value="C:extracellular space"/>
    <property type="evidence" value="ECO:0007669"/>
    <property type="project" value="TreeGrafter"/>
</dbReference>
<sequence length="639" mass="70596">MHLKHRRRKKKYLPIILLLCMLSIMYSQKRTILAAEVTDSTGAIGGEQNPEETSSPEGAGTNTNIGANTTITLNETEFSVGVGETYNIMPVLTPTDSKDIVSYSSEDSSIATVNEGGTITANREGTVNITVSLANGNKAECKVHVIQAPEDISIGVDTKTLKKGSTYSLNPEITNGYMKSGFSYQSNNSKVAEVNASGIITAKSNGNADIMIGTYNGLEEKVHIRVVDKIASLDIQYIPGKQLMLAKGQSRTIFYQVSPKSQSSYVKKNIYYSSSDPKIVSIDKNGKITAKSVGNATITLLTKDGSAKKLSMDIIVVGRKSGTSYSENNLSIVNQKDSRYSYSDMVTDLNIFKKKYGDCLKVSVLSKTYDNRNIYEVILGNPNAKKKVMVQSSIHAREYMTALLTMKQIEFYCKNYYTGRYAGKYFNELFEDVAFYIVPMANPDGVSISQYGAAGVKNKALRNRVKAICRNHGGGTSYYHTWKANVRGVDLNRNFDQYWSILEGSPKGMAGFGYKGPSAASEKETKTLMNLFQDISPVASISYHATGSIIYWDYGQKGAFRNECAKLMRVARSLTSYKLVKGFSKYHATGFSDWVAINQRTPAITIEIGRGSCPLSRWEFSSIWSKNKLMYLKTADLYN</sequence>
<comment type="cofactor">
    <cofactor evidence="1">
        <name>Zn(2+)</name>
        <dbReference type="ChEBI" id="CHEBI:29105"/>
    </cofactor>
</comment>
<evidence type="ECO:0000256" key="7">
    <source>
        <dbReference type="PROSITE-ProRule" id="PRU01379"/>
    </source>
</evidence>
<evidence type="ECO:0000313" key="10">
    <source>
        <dbReference type="EMBL" id="BCN32459.1"/>
    </source>
</evidence>
<keyword evidence="6" id="KW-0482">Metalloprotease</keyword>
<keyword evidence="5" id="KW-0862">Zinc</keyword>
<feature type="domain" description="Peptidase M14" evidence="9">
    <location>
        <begin position="338"/>
        <end position="638"/>
    </location>
</feature>
<dbReference type="SMART" id="SM00635">
    <property type="entry name" value="BID_2"/>
    <property type="match status" value="3"/>
</dbReference>
<protein>
    <recommendedName>
        <fullName evidence="9">Peptidase M14 domain-containing protein</fullName>
    </recommendedName>
</protein>
<dbReference type="PANTHER" id="PTHR11705">
    <property type="entry name" value="PROTEASE FAMILY M14 CARBOXYPEPTIDASE A,B"/>
    <property type="match status" value="1"/>
</dbReference>
<evidence type="ECO:0000256" key="4">
    <source>
        <dbReference type="ARBA" id="ARBA00022801"/>
    </source>
</evidence>
<dbReference type="GO" id="GO:0008270">
    <property type="term" value="F:zinc ion binding"/>
    <property type="evidence" value="ECO:0007669"/>
    <property type="project" value="InterPro"/>
</dbReference>
<dbReference type="SUPFAM" id="SSF49373">
    <property type="entry name" value="Invasin/intimin cell-adhesion fragments"/>
    <property type="match status" value="3"/>
</dbReference>
<dbReference type="PANTHER" id="PTHR11705:SF143">
    <property type="entry name" value="SLL0236 PROTEIN"/>
    <property type="match status" value="1"/>
</dbReference>
<feature type="region of interest" description="Disordered" evidence="8">
    <location>
        <begin position="43"/>
        <end position="66"/>
    </location>
</feature>
<dbReference type="Gene3D" id="3.40.630.10">
    <property type="entry name" value="Zn peptidases"/>
    <property type="match status" value="1"/>
</dbReference>
<reference evidence="10 11" key="1">
    <citation type="submission" date="2020-11" db="EMBL/GenBank/DDBJ databases">
        <title>Draft genome sequencing of a Lachnospiraceae strain isolated from anoxic soil subjected to BSD treatment.</title>
        <authorList>
            <person name="Uek A."/>
            <person name="Tonouchi A."/>
        </authorList>
    </citation>
    <scope>NUCLEOTIDE SEQUENCE [LARGE SCALE GENOMIC DNA]</scope>
    <source>
        <strain evidence="10 11">TB5</strain>
    </source>
</reference>
<evidence type="ECO:0000313" key="11">
    <source>
        <dbReference type="Proteomes" id="UP000595897"/>
    </source>
</evidence>
<dbReference type="SUPFAM" id="SSF53187">
    <property type="entry name" value="Zn-dependent exopeptidases"/>
    <property type="match status" value="1"/>
</dbReference>
<evidence type="ECO:0000256" key="1">
    <source>
        <dbReference type="ARBA" id="ARBA00001947"/>
    </source>
</evidence>
<evidence type="ECO:0000256" key="8">
    <source>
        <dbReference type="SAM" id="MobiDB-lite"/>
    </source>
</evidence>
<evidence type="ECO:0000259" key="9">
    <source>
        <dbReference type="PROSITE" id="PS52035"/>
    </source>
</evidence>
<gene>
    <name evidence="10" type="ORF">bsdtb5_37540</name>
</gene>
<accession>A0A7R7EPD0</accession>
<dbReference type="SMART" id="SM00631">
    <property type="entry name" value="Zn_pept"/>
    <property type="match status" value="1"/>
</dbReference>
<proteinExistence type="inferred from homology"/>
<dbReference type="PROSITE" id="PS52035">
    <property type="entry name" value="PEPTIDASE_M14"/>
    <property type="match status" value="1"/>
</dbReference>
<dbReference type="AlphaFoldDB" id="A0A7R7EPD0"/>
<dbReference type="Pfam" id="PF00246">
    <property type="entry name" value="Peptidase_M14"/>
    <property type="match status" value="1"/>
</dbReference>
<dbReference type="Gene3D" id="2.60.40.1080">
    <property type="match status" value="3"/>
</dbReference>
<evidence type="ECO:0000256" key="2">
    <source>
        <dbReference type="ARBA" id="ARBA00005988"/>
    </source>
</evidence>